<evidence type="ECO:0000259" key="1">
    <source>
        <dbReference type="Pfam" id="PF01370"/>
    </source>
</evidence>
<dbReference type="OrthoDB" id="9811743at2"/>
<dbReference type="InterPro" id="IPR050177">
    <property type="entry name" value="Lipid_A_modif_metabolic_enz"/>
</dbReference>
<evidence type="ECO:0000313" key="2">
    <source>
        <dbReference type="EMBL" id="AGX87486.1"/>
    </source>
</evidence>
<dbReference type="AlphaFoldDB" id="U5N7I4"/>
<dbReference type="RefSeq" id="WP_022772874.1">
    <property type="nucleotide sequence ID" value="NC_022576.1"/>
</dbReference>
<dbReference type="Gene3D" id="3.40.50.720">
    <property type="entry name" value="NAD(P)-binding Rossmann-like Domain"/>
    <property type="match status" value="1"/>
</dbReference>
<dbReference type="KEGG" id="cbx:Cenrod_1399"/>
<dbReference type="STRING" id="946483.Cenrod_1399"/>
<protein>
    <submittedName>
        <fullName evidence="2">Nucleoside-diphosphate-sugar epimerase-like protein</fullName>
    </submittedName>
</protein>
<dbReference type="InterPro" id="IPR001509">
    <property type="entry name" value="Epimerase_deHydtase"/>
</dbReference>
<keyword evidence="3" id="KW-1185">Reference proteome</keyword>
<dbReference type="Pfam" id="PF01370">
    <property type="entry name" value="Epimerase"/>
    <property type="match status" value="1"/>
</dbReference>
<sequence length="325" mass="35393">MQSHDSYLALTEASAQALRALPCDVVVTGANGWLGRATLDMLRQALGAEFGQRVVALGSRDDPPVRALESWVPPAGRGLLLWHYAFLTKDRAEGMPLADYERRNRALRERVLGWVRGGSVWGMVLPSSGAVYDYLHATGRDAAVREYGRLKVEDEQAFGAACAQAGARLVIARVFNLSGPYINKIEHYALASMIRQVLAGEPVAVRAARPVLRSYYYVGDCLELCARMLLRSVPGQCEAFDVAGEEVVELGELGRCVAAVLQSPHAQVLRPALLADAEEDCYVGDRTRISLLENKLGLHPLGLAAQIRETARYLQTMLAPLPALG</sequence>
<dbReference type="PANTHER" id="PTHR43245">
    <property type="entry name" value="BIFUNCTIONAL POLYMYXIN RESISTANCE PROTEIN ARNA"/>
    <property type="match status" value="1"/>
</dbReference>
<name>U5N7I4_9BURK</name>
<proteinExistence type="predicted"/>
<dbReference type="InterPro" id="IPR036291">
    <property type="entry name" value="NAD(P)-bd_dom_sf"/>
</dbReference>
<organism evidence="2 3">
    <name type="scientific">Candidatus Symbiobacter mobilis CR</name>
    <dbReference type="NCBI Taxonomy" id="946483"/>
    <lineage>
        <taxon>Bacteria</taxon>
        <taxon>Pseudomonadati</taxon>
        <taxon>Pseudomonadota</taxon>
        <taxon>Betaproteobacteria</taxon>
        <taxon>Burkholderiales</taxon>
        <taxon>Comamonadaceae</taxon>
    </lineage>
</organism>
<dbReference type="Proteomes" id="UP000017184">
    <property type="component" value="Chromosome"/>
</dbReference>
<feature type="domain" description="NAD-dependent epimerase/dehydratase" evidence="1">
    <location>
        <begin position="97"/>
        <end position="232"/>
    </location>
</feature>
<gene>
    <name evidence="2" type="ORF">Cenrod_1399</name>
</gene>
<reference evidence="2 3" key="1">
    <citation type="journal article" date="2013" name="Genome Biol.">
        <title>Genomic analysis reveals key aspects of prokaryotic symbiosis in the phototrophic consortium "Chlorochromatium aggregatum".</title>
        <authorList>
            <person name="Liu Z."/>
            <person name="Muller J."/>
            <person name="Li T."/>
            <person name="Alvey R.M."/>
            <person name="Vogl K."/>
            <person name="Frigaard N.U."/>
            <person name="Rockwell N.C."/>
            <person name="Boyd E.S."/>
            <person name="Tomsho L.P."/>
            <person name="Schuster S.C."/>
            <person name="Henke P."/>
            <person name="Rohde M."/>
            <person name="Overmann J."/>
            <person name="Bryant D.A."/>
        </authorList>
    </citation>
    <scope>NUCLEOTIDE SEQUENCE [LARGE SCALE GENOMIC DNA]</scope>
    <source>
        <strain evidence="2">CR</strain>
    </source>
</reference>
<evidence type="ECO:0000313" key="3">
    <source>
        <dbReference type="Proteomes" id="UP000017184"/>
    </source>
</evidence>
<dbReference type="EMBL" id="CP004885">
    <property type="protein sequence ID" value="AGX87486.1"/>
    <property type="molecule type" value="Genomic_DNA"/>
</dbReference>
<dbReference type="SUPFAM" id="SSF51735">
    <property type="entry name" value="NAD(P)-binding Rossmann-fold domains"/>
    <property type="match status" value="1"/>
</dbReference>
<dbReference type="PANTHER" id="PTHR43245:SF13">
    <property type="entry name" value="UDP-D-APIOSE_UDP-D-XYLOSE SYNTHASE 2"/>
    <property type="match status" value="1"/>
</dbReference>
<accession>U5N7I4</accession>
<dbReference type="HOGENOM" id="CLU_854412_0_0_4"/>
<dbReference type="eggNOG" id="COG0451">
    <property type="taxonomic scope" value="Bacteria"/>
</dbReference>